<evidence type="ECO:0000256" key="8">
    <source>
        <dbReference type="ARBA" id="ARBA00023098"/>
    </source>
</evidence>
<dbReference type="InterPro" id="IPR017438">
    <property type="entry name" value="ATP-NAD_kinase_N"/>
</dbReference>
<proteinExistence type="inferred from homology"/>
<dbReference type="NCBIfam" id="TIGR00147">
    <property type="entry name" value="YegS/Rv2252/BmrU family lipid kinase"/>
    <property type="match status" value="1"/>
</dbReference>
<dbReference type="SMART" id="SM00046">
    <property type="entry name" value="DAGKc"/>
    <property type="match status" value="1"/>
</dbReference>
<evidence type="ECO:0000256" key="10">
    <source>
        <dbReference type="ARBA" id="ARBA00023264"/>
    </source>
</evidence>
<keyword evidence="6 12" id="KW-0418">Kinase</keyword>
<keyword evidence="10" id="KW-1208">Phospholipid metabolism</keyword>
<evidence type="ECO:0000259" key="11">
    <source>
        <dbReference type="PROSITE" id="PS50146"/>
    </source>
</evidence>
<dbReference type="InterPro" id="IPR050187">
    <property type="entry name" value="Lipid_Phosphate_FormReg"/>
</dbReference>
<reference evidence="12 13" key="1">
    <citation type="journal article" date="2018" name="J. Microbiol.">
        <title>Bacillus spongiae sp. nov., isolated from sponge of Jeju Island.</title>
        <authorList>
            <person name="Lee G.E."/>
            <person name="Im W.T."/>
            <person name="Park J.S."/>
        </authorList>
    </citation>
    <scope>NUCLEOTIDE SEQUENCE [LARGE SCALE GENOMIC DNA]</scope>
    <source>
        <strain evidence="12 13">135PIL107-10</strain>
    </source>
</reference>
<keyword evidence="8" id="KW-0443">Lipid metabolism</keyword>
<evidence type="ECO:0000313" key="12">
    <source>
        <dbReference type="EMBL" id="MEI5908817.1"/>
    </source>
</evidence>
<dbReference type="Gene3D" id="3.40.50.10330">
    <property type="entry name" value="Probable inorganic polyphosphate/atp-NAD kinase, domain 1"/>
    <property type="match status" value="1"/>
</dbReference>
<evidence type="ECO:0000256" key="7">
    <source>
        <dbReference type="ARBA" id="ARBA00022840"/>
    </source>
</evidence>
<keyword evidence="4" id="KW-0808">Transferase</keyword>
<dbReference type="GO" id="GO:0016301">
    <property type="term" value="F:kinase activity"/>
    <property type="evidence" value="ECO:0007669"/>
    <property type="project" value="UniProtKB-KW"/>
</dbReference>
<dbReference type="InterPro" id="IPR016064">
    <property type="entry name" value="NAD/diacylglycerol_kinase_sf"/>
</dbReference>
<dbReference type="EMBL" id="JBBAXC010000016">
    <property type="protein sequence ID" value="MEI5908817.1"/>
    <property type="molecule type" value="Genomic_DNA"/>
</dbReference>
<sequence>MRTVFIVNPNAKNGYSLKKWKMIENEVSATLEDAEIYYTEYPNHAKDLVGKIKQQFEGERVLVVAVGGDGTVHEVINGAISKEHLLVEFIPAGSGNDFMRGFSQKSTMHESFKSIMSGLKNREPSQRFDSGFYQLGEYQKGFFVNNMGAGFDAHVVKRVNASIMKKLFNRFSIGKLIYAFYIAKELFTFKPKNIQIEVDGETHVFENTWLVAISNQPYIGGGMKIAPQAVPTDGLLDVTVVNNVSKLKLLFLFMTVFKGDHLRLREVKSLQGKEIQILPEDDVLVHADGESVGHLTGNNQNQGLFVSVKEKSWKKF</sequence>
<dbReference type="SUPFAM" id="SSF111331">
    <property type="entry name" value="NAD kinase/diacylglycerol kinase-like"/>
    <property type="match status" value="1"/>
</dbReference>
<dbReference type="Proteomes" id="UP001312865">
    <property type="component" value="Unassembled WGS sequence"/>
</dbReference>
<comment type="cofactor">
    <cofactor evidence="1">
        <name>Mg(2+)</name>
        <dbReference type="ChEBI" id="CHEBI:18420"/>
    </cofactor>
</comment>
<evidence type="ECO:0000256" key="9">
    <source>
        <dbReference type="ARBA" id="ARBA00023209"/>
    </source>
</evidence>
<dbReference type="Gene3D" id="2.60.200.40">
    <property type="match status" value="1"/>
</dbReference>
<dbReference type="PROSITE" id="PS50146">
    <property type="entry name" value="DAGK"/>
    <property type="match status" value="1"/>
</dbReference>
<organism evidence="12 13">
    <name type="scientific">Bacillus spongiae</name>
    <dbReference type="NCBI Taxonomy" id="2683610"/>
    <lineage>
        <taxon>Bacteria</taxon>
        <taxon>Bacillati</taxon>
        <taxon>Bacillota</taxon>
        <taxon>Bacilli</taxon>
        <taxon>Bacillales</taxon>
        <taxon>Bacillaceae</taxon>
        <taxon>Bacillus</taxon>
    </lineage>
</organism>
<evidence type="ECO:0000256" key="6">
    <source>
        <dbReference type="ARBA" id="ARBA00022777"/>
    </source>
</evidence>
<protein>
    <submittedName>
        <fullName evidence="12">Diacylglycerol kinase family protein</fullName>
    </submittedName>
</protein>
<keyword evidence="7" id="KW-0067">ATP-binding</keyword>
<evidence type="ECO:0000313" key="13">
    <source>
        <dbReference type="Proteomes" id="UP001312865"/>
    </source>
</evidence>
<dbReference type="PANTHER" id="PTHR12358:SF54">
    <property type="entry name" value="SPHINGOSINE KINASE RELATED PROTEIN"/>
    <property type="match status" value="1"/>
</dbReference>
<evidence type="ECO:0000256" key="4">
    <source>
        <dbReference type="ARBA" id="ARBA00022679"/>
    </source>
</evidence>
<dbReference type="Pfam" id="PF19279">
    <property type="entry name" value="YegS_C"/>
    <property type="match status" value="1"/>
</dbReference>
<dbReference type="RefSeq" id="WP_336588263.1">
    <property type="nucleotide sequence ID" value="NZ_JBBAXC010000016.1"/>
</dbReference>
<keyword evidence="9" id="KW-0594">Phospholipid biosynthesis</keyword>
<evidence type="ECO:0000256" key="1">
    <source>
        <dbReference type="ARBA" id="ARBA00001946"/>
    </source>
</evidence>
<dbReference type="Pfam" id="PF00781">
    <property type="entry name" value="DAGK_cat"/>
    <property type="match status" value="1"/>
</dbReference>
<feature type="domain" description="DAGKc" evidence="11">
    <location>
        <begin position="1"/>
        <end position="138"/>
    </location>
</feature>
<dbReference type="InterPro" id="IPR005218">
    <property type="entry name" value="Diacylglycerol/lipid_kinase"/>
</dbReference>
<dbReference type="InterPro" id="IPR045540">
    <property type="entry name" value="YegS/DAGK_C"/>
</dbReference>
<dbReference type="InterPro" id="IPR001206">
    <property type="entry name" value="Diacylglycerol_kinase_cat_dom"/>
</dbReference>
<dbReference type="PANTHER" id="PTHR12358">
    <property type="entry name" value="SPHINGOSINE KINASE"/>
    <property type="match status" value="1"/>
</dbReference>
<keyword evidence="5" id="KW-0547">Nucleotide-binding</keyword>
<comment type="caution">
    <text evidence="12">The sequence shown here is derived from an EMBL/GenBank/DDBJ whole genome shotgun (WGS) entry which is preliminary data.</text>
</comment>
<keyword evidence="13" id="KW-1185">Reference proteome</keyword>
<accession>A0ABU8HI38</accession>
<comment type="similarity">
    <text evidence="2">Belongs to the diacylglycerol/lipid kinase family.</text>
</comment>
<keyword evidence="3" id="KW-0444">Lipid biosynthesis</keyword>
<name>A0ABU8HI38_9BACI</name>
<evidence type="ECO:0000256" key="5">
    <source>
        <dbReference type="ARBA" id="ARBA00022741"/>
    </source>
</evidence>
<evidence type="ECO:0000256" key="2">
    <source>
        <dbReference type="ARBA" id="ARBA00005983"/>
    </source>
</evidence>
<gene>
    <name evidence="12" type="ORF">WAK64_17350</name>
</gene>
<evidence type="ECO:0000256" key="3">
    <source>
        <dbReference type="ARBA" id="ARBA00022516"/>
    </source>
</evidence>